<dbReference type="AlphaFoldDB" id="A0A3B6U9W1"/>
<dbReference type="InterPro" id="IPR057135">
    <property type="entry name" value="At4g27190-like_LRR"/>
</dbReference>
<dbReference type="InterPro" id="IPR032675">
    <property type="entry name" value="LRR_dom_sf"/>
</dbReference>
<dbReference type="GeneID" id="123172311"/>
<dbReference type="InterPro" id="IPR050905">
    <property type="entry name" value="Plant_NBS-LRR"/>
</dbReference>
<dbReference type="Proteomes" id="UP000019116">
    <property type="component" value="Chromosome Un"/>
</dbReference>
<sequence length="1037" mass="118399">MNEPIDWSVYAQDVDEATEGIFKVIQLKYNWRVICFDSWNGFGASAVLGSVAAVLPSRRTTLEPLDKIIFVDCSKWKNRRGVQRAIAEELQLDRSVMAILDEQDEDDDFWGHGESSRIEIYSVSQVIHRILRNVKFIMIFLNGSDDEVDVGLMGIPLGRYYENSMMIWAFSRSRLMMLDDHSEVAKKLRYTQVFCHCSIKDMRSSQFRGLLHQEAATIVARNPCMMDIDPTIVADCCLYELFLHYNFHTFSKLGWVSHASNYWICNATIQGDRARDISNALHREINWKCDTFLLDHVLKMFMKHSEPPFLVIKDDDVYEEGPYNWISVTSRDAEVHGMKTIPATASSFFLAFEISKHPPALPDGFFDHCSKLGVLVLYCCSFSFASPSFLECRGLRFLGLDHCTDDKTIGGENHAVWLSLYSLWVLDLRYTDWNEILSKEMLNLMKNIRELNIEGVRGWQYTTELQGRLPTLQRLRIMKPTCQWETSEDVDNSFTDKKSIEILDLSGNCDMKILPPSLSKATSLRLLVLDGCDGLESIGRLPPSLESFSFNGYGPASQWTETAELPSKQFLPSSRTDNKDVRISKISLAGCTQLGNLYLCWLPNLVELDLSGTSIKILDFKTMVVQIPRLKRLFLIGCKHLRAITFLHESVPDLELLCVDTRAGIVCPLRPSISKNKPFRLQVHGVVVDARLTHSLSNLIFNYIQGDVHFNIHVTSSPMYDGVIQFEATSKDMIGPSDQESLQLIPTGRYSDVLGMVGVVPVQAFPQPPTTKFDRHVEIADGSFYVERELDEALGELMEKRAESLHVHDVLVHAILPKYRSWMKLRWCCVERCPKVDTVFPGNPYRFTALETFWVSDVLMARSIFSKGSRFNRYGEIGSFKNLQHLQLRSCPSLQFVLPLWVSSFPSLETLHIIHCGDLNHIFILDEEYPEEITSHGVLFPKLTAIHMHDLPKLQEICEVKMVAPMLESLKIRGCWSLRRLPSVGARGQGEKKPTVEIEKDVCDALEWDAGHHPDHFEAPVHSRYYKEKLPRVSVLR</sequence>
<dbReference type="EnsemblPlants" id="TraesCSU02G041300.1">
    <property type="protein sequence ID" value="TraesCSU02G041300.1"/>
    <property type="gene ID" value="TraesCSU02G041300"/>
</dbReference>
<dbReference type="PANTHER" id="PTHR33463">
    <property type="entry name" value="NB-ARC DOMAIN-CONTAINING PROTEIN-RELATED"/>
    <property type="match status" value="1"/>
</dbReference>
<evidence type="ECO:0000259" key="1">
    <source>
        <dbReference type="Pfam" id="PF23247"/>
    </source>
</evidence>
<dbReference type="Pfam" id="PF23247">
    <property type="entry name" value="LRR_RPS2"/>
    <property type="match status" value="1"/>
</dbReference>
<dbReference type="OMA" id="HWEREYL"/>
<gene>
    <name evidence="2" type="primary">LOC123172311</name>
</gene>
<dbReference type="SUPFAM" id="SSF52058">
    <property type="entry name" value="L domain-like"/>
    <property type="match status" value="1"/>
</dbReference>
<accession>A0A3B6U9W1</accession>
<feature type="domain" description="Disease resistance protein At4g27190-like leucine-rich repeats" evidence="1">
    <location>
        <begin position="879"/>
        <end position="981"/>
    </location>
</feature>
<organism evidence="2">
    <name type="scientific">Triticum aestivum</name>
    <name type="common">Wheat</name>
    <dbReference type="NCBI Taxonomy" id="4565"/>
    <lineage>
        <taxon>Eukaryota</taxon>
        <taxon>Viridiplantae</taxon>
        <taxon>Streptophyta</taxon>
        <taxon>Embryophyta</taxon>
        <taxon>Tracheophyta</taxon>
        <taxon>Spermatophyta</taxon>
        <taxon>Magnoliopsida</taxon>
        <taxon>Liliopsida</taxon>
        <taxon>Poales</taxon>
        <taxon>Poaceae</taxon>
        <taxon>BOP clade</taxon>
        <taxon>Pooideae</taxon>
        <taxon>Triticodae</taxon>
        <taxon>Triticeae</taxon>
        <taxon>Triticinae</taxon>
        <taxon>Triticum</taxon>
    </lineage>
</organism>
<dbReference type="Gene3D" id="3.80.10.10">
    <property type="entry name" value="Ribonuclease Inhibitor"/>
    <property type="match status" value="2"/>
</dbReference>
<evidence type="ECO:0000313" key="2">
    <source>
        <dbReference type="EnsemblPlants" id="TraesCSU02G041300.1"/>
    </source>
</evidence>
<dbReference type="KEGG" id="taes:123172311"/>
<reference evidence="2" key="1">
    <citation type="submission" date="2018-08" db="EMBL/GenBank/DDBJ databases">
        <authorList>
            <person name="Rossello M."/>
        </authorList>
    </citation>
    <scope>NUCLEOTIDE SEQUENCE [LARGE SCALE GENOMIC DNA]</scope>
    <source>
        <strain evidence="2">cv. Chinese Spring</strain>
    </source>
</reference>
<reference evidence="2" key="2">
    <citation type="submission" date="2018-10" db="UniProtKB">
        <authorList>
            <consortium name="EnsemblPlants"/>
        </authorList>
    </citation>
    <scope>IDENTIFICATION</scope>
</reference>
<name>A0A3B6U9W1_WHEAT</name>
<keyword evidence="3" id="KW-1185">Reference proteome</keyword>
<dbReference type="PANTHER" id="PTHR33463:SF206">
    <property type="entry name" value="FBD DOMAIN-CONTAINING PROTEIN"/>
    <property type="match status" value="1"/>
</dbReference>
<dbReference type="SUPFAM" id="SSF52047">
    <property type="entry name" value="RNI-like"/>
    <property type="match status" value="1"/>
</dbReference>
<dbReference type="STRING" id="4565.A0A3B6U9W1"/>
<proteinExistence type="predicted"/>
<dbReference type="Gramene" id="TraesCSU02G041300.1">
    <property type="protein sequence ID" value="TraesCSU02G041300.1"/>
    <property type="gene ID" value="TraesCSU02G041300"/>
</dbReference>
<protein>
    <recommendedName>
        <fullName evidence="1">Disease resistance protein At4g27190-like leucine-rich repeats domain-containing protein</fullName>
    </recommendedName>
</protein>
<dbReference type="Gramene" id="TraesCSU03G0026700.1">
    <property type="protein sequence ID" value="TraesCSU03G0026700.1.CDS"/>
    <property type="gene ID" value="TraesCSU03G0026700"/>
</dbReference>
<evidence type="ECO:0000313" key="3">
    <source>
        <dbReference type="Proteomes" id="UP000019116"/>
    </source>
</evidence>
<dbReference type="RefSeq" id="XP_044445240.1">
    <property type="nucleotide sequence ID" value="XM_044589305.1"/>
</dbReference>